<evidence type="ECO:0000256" key="4">
    <source>
        <dbReference type="ARBA" id="ARBA00023186"/>
    </source>
</evidence>
<dbReference type="PROSITE" id="PS00297">
    <property type="entry name" value="HSP70_1"/>
    <property type="match status" value="1"/>
</dbReference>
<accession>A0A6I2L3L2</accession>
<keyword evidence="2 5" id="KW-0547">Nucleotide-binding</keyword>
<dbReference type="GO" id="GO:0005524">
    <property type="term" value="F:ATP binding"/>
    <property type="evidence" value="ECO:0007669"/>
    <property type="project" value="UniProtKB-KW"/>
</dbReference>
<dbReference type="Gene3D" id="3.90.640.10">
    <property type="entry name" value="Actin, Chain A, domain 4"/>
    <property type="match status" value="1"/>
</dbReference>
<dbReference type="AlphaFoldDB" id="A0A6I2L3L2"/>
<dbReference type="InterPro" id="IPR029047">
    <property type="entry name" value="HSP70_peptide-bd_sf"/>
</dbReference>
<dbReference type="Gene3D" id="3.30.420.40">
    <property type="match status" value="2"/>
</dbReference>
<comment type="caution">
    <text evidence="6">The sequence shown here is derived from an EMBL/GenBank/DDBJ whole genome shotgun (WGS) entry which is preliminary data.</text>
</comment>
<dbReference type="PANTHER" id="PTHR19375">
    <property type="entry name" value="HEAT SHOCK PROTEIN 70KDA"/>
    <property type="match status" value="1"/>
</dbReference>
<dbReference type="EMBL" id="WKJK01000012">
    <property type="protein sequence ID" value="MRW92718.1"/>
    <property type="molecule type" value="Genomic_DNA"/>
</dbReference>
<comment type="similarity">
    <text evidence="1 5">Belongs to the heat shock protein 70 family.</text>
</comment>
<reference evidence="6 7" key="1">
    <citation type="submission" date="2019-11" db="EMBL/GenBank/DDBJ databases">
        <title>Novel species isolated from a subtropical stream in China.</title>
        <authorList>
            <person name="Lu H."/>
        </authorList>
    </citation>
    <scope>NUCLEOTIDE SEQUENCE [LARGE SCALE GENOMIC DNA]</scope>
    <source>
        <strain evidence="6 7">FT80W</strain>
    </source>
</reference>
<evidence type="ECO:0000256" key="3">
    <source>
        <dbReference type="ARBA" id="ARBA00022840"/>
    </source>
</evidence>
<dbReference type="FunFam" id="3.30.420.40:FF:000071">
    <property type="entry name" value="Molecular chaperone DnaK"/>
    <property type="match status" value="1"/>
</dbReference>
<dbReference type="SUPFAM" id="SSF53067">
    <property type="entry name" value="Actin-like ATPase domain"/>
    <property type="match status" value="2"/>
</dbReference>
<name>A0A6I2L3L2_9BURK</name>
<dbReference type="Proteomes" id="UP000433309">
    <property type="component" value="Unassembled WGS sequence"/>
</dbReference>
<sequence>MIVGIDLGTTNSLISIFRDGATVLIPNALGHFMTPSVVCLDADGSLLVGLAARERMLSHPEAAVASFKRWIGSDKTVRLGEHTLRAEELSALVLKSLKADAEAFLGEAVTEAVITVPAYFNEIQRRATKIAGDLAGLKVERLLSEPTAAGLAYGLQERLDDTTFLVFDLGGGTFDVSILEYFSGVVQVQASAGDAALGGEDFVTVLLNWIAEQLPANADHSIVHHNKIYWRLAEQAKRDLSEQESVTLTITHDNSLFTATLTRAEYERRCEPLLQRLRKPIERALSDARLDPGTLSEVVLVGGSSRMPMIRQLVARLFGRLPLRTINPDETIAHGAAIQAALKTRDSALEEIVLTDVMPYSLGIIANEEIDGRLFRNRFSPIIERNSPVPISRLRTYSATNHGQGQVILDIRQGESPVGYENTQLGTLNLTLPPRSGGLVPIEIRFSYDVNGLLEVEAQVPSTRLAARAVIQRTDQDMTEEDISLSLEKLKTLKIHPRERQENVYLIERAKRLYAGSLGDEREHIAKALMQFELSLDTQDDRLIRQWRREFQAFLDKFDRGFVL</sequence>
<evidence type="ECO:0000256" key="2">
    <source>
        <dbReference type="ARBA" id="ARBA00022741"/>
    </source>
</evidence>
<dbReference type="InterPro" id="IPR018181">
    <property type="entry name" value="Heat_shock_70_CS"/>
</dbReference>
<proteinExistence type="inferred from homology"/>
<gene>
    <name evidence="6" type="ORF">GJ699_22215</name>
</gene>
<dbReference type="InterPro" id="IPR013126">
    <property type="entry name" value="Hsp_70_fam"/>
</dbReference>
<dbReference type="PROSITE" id="PS01036">
    <property type="entry name" value="HSP70_3"/>
    <property type="match status" value="1"/>
</dbReference>
<dbReference type="PROSITE" id="PS00329">
    <property type="entry name" value="HSP70_2"/>
    <property type="match status" value="1"/>
</dbReference>
<evidence type="ECO:0000313" key="7">
    <source>
        <dbReference type="Proteomes" id="UP000433309"/>
    </source>
</evidence>
<dbReference type="InterPro" id="IPR043129">
    <property type="entry name" value="ATPase_NBD"/>
</dbReference>
<keyword evidence="4" id="KW-0143">Chaperone</keyword>
<dbReference type="Pfam" id="PF00012">
    <property type="entry name" value="HSP70"/>
    <property type="match status" value="2"/>
</dbReference>
<dbReference type="Gene3D" id="2.60.34.10">
    <property type="entry name" value="Substrate Binding Domain Of DNAk, Chain A, domain 1"/>
    <property type="match status" value="1"/>
</dbReference>
<dbReference type="GO" id="GO:0140662">
    <property type="term" value="F:ATP-dependent protein folding chaperone"/>
    <property type="evidence" value="ECO:0007669"/>
    <property type="project" value="InterPro"/>
</dbReference>
<protein>
    <submittedName>
        <fullName evidence="6">Hsp70 family protein</fullName>
    </submittedName>
</protein>
<organism evidence="6 7">
    <name type="scientific">Duganella guangzhouensis</name>
    <dbReference type="NCBI Taxonomy" id="2666084"/>
    <lineage>
        <taxon>Bacteria</taxon>
        <taxon>Pseudomonadati</taxon>
        <taxon>Pseudomonadota</taxon>
        <taxon>Betaproteobacteria</taxon>
        <taxon>Burkholderiales</taxon>
        <taxon>Oxalobacteraceae</taxon>
        <taxon>Telluria group</taxon>
        <taxon>Duganella</taxon>
    </lineage>
</organism>
<keyword evidence="7" id="KW-1185">Reference proteome</keyword>
<evidence type="ECO:0000256" key="1">
    <source>
        <dbReference type="ARBA" id="ARBA00007381"/>
    </source>
</evidence>
<dbReference type="RefSeq" id="WP_154380374.1">
    <property type="nucleotide sequence ID" value="NZ_WKJK01000012.1"/>
</dbReference>
<evidence type="ECO:0000256" key="5">
    <source>
        <dbReference type="RuleBase" id="RU003322"/>
    </source>
</evidence>
<dbReference type="PRINTS" id="PR00301">
    <property type="entry name" value="HEATSHOCK70"/>
</dbReference>
<evidence type="ECO:0000313" key="6">
    <source>
        <dbReference type="EMBL" id="MRW92718.1"/>
    </source>
</evidence>
<dbReference type="SUPFAM" id="SSF100920">
    <property type="entry name" value="Heat shock protein 70kD (HSP70), peptide-binding domain"/>
    <property type="match status" value="1"/>
</dbReference>
<keyword evidence="3 5" id="KW-0067">ATP-binding</keyword>